<dbReference type="GO" id="GO:0030154">
    <property type="term" value="P:cell differentiation"/>
    <property type="evidence" value="ECO:0007669"/>
    <property type="project" value="TreeGrafter"/>
</dbReference>
<comment type="similarity">
    <text evidence="1 3">Belongs to the ETS family.</text>
</comment>
<evidence type="ECO:0000256" key="1">
    <source>
        <dbReference type="ARBA" id="ARBA00005562"/>
    </source>
</evidence>
<dbReference type="GO" id="GO:0043565">
    <property type="term" value="F:sequence-specific DNA binding"/>
    <property type="evidence" value="ECO:0007669"/>
    <property type="project" value="InterPro"/>
</dbReference>
<dbReference type="Proteomes" id="UP000728185">
    <property type="component" value="Unassembled WGS sequence"/>
</dbReference>
<protein>
    <recommendedName>
        <fullName evidence="5">ETS domain-containing protein</fullName>
    </recommendedName>
</protein>
<evidence type="ECO:0000256" key="2">
    <source>
        <dbReference type="ARBA" id="ARBA00023125"/>
    </source>
</evidence>
<dbReference type="PROSITE" id="PS50061">
    <property type="entry name" value="ETS_DOMAIN_3"/>
    <property type="match status" value="1"/>
</dbReference>
<dbReference type="Gene3D" id="1.10.10.10">
    <property type="entry name" value="Winged helix-like DNA-binding domain superfamily/Winged helix DNA-binding domain"/>
    <property type="match status" value="1"/>
</dbReference>
<dbReference type="InterPro" id="IPR046328">
    <property type="entry name" value="ETS_fam"/>
</dbReference>
<evidence type="ECO:0000313" key="7">
    <source>
        <dbReference type="Proteomes" id="UP000728185"/>
    </source>
</evidence>
<evidence type="ECO:0000313" key="6">
    <source>
        <dbReference type="EMBL" id="KAA0197679.1"/>
    </source>
</evidence>
<comment type="subcellular location">
    <subcellularLocation>
        <location evidence="3">Nucleus</location>
    </subcellularLocation>
</comment>
<dbReference type="InterPro" id="IPR000418">
    <property type="entry name" value="Ets_dom"/>
</dbReference>
<dbReference type="PROSITE" id="PS00345">
    <property type="entry name" value="ETS_DOMAIN_1"/>
    <property type="match status" value="1"/>
</dbReference>
<dbReference type="AlphaFoldDB" id="A0A8E0S132"/>
<reference evidence="6" key="1">
    <citation type="submission" date="2019-05" db="EMBL/GenBank/DDBJ databases">
        <title>Annotation for the trematode Fasciolopsis buski.</title>
        <authorList>
            <person name="Choi Y.-J."/>
        </authorList>
    </citation>
    <scope>NUCLEOTIDE SEQUENCE</scope>
    <source>
        <strain evidence="6">HT</strain>
        <tissue evidence="6">Whole worm</tissue>
    </source>
</reference>
<dbReference type="EMBL" id="LUCM01002222">
    <property type="protein sequence ID" value="KAA0197679.1"/>
    <property type="molecule type" value="Genomic_DNA"/>
</dbReference>
<dbReference type="Pfam" id="PF00178">
    <property type="entry name" value="Ets"/>
    <property type="match status" value="1"/>
</dbReference>
<evidence type="ECO:0000256" key="4">
    <source>
        <dbReference type="SAM" id="MobiDB-lite"/>
    </source>
</evidence>
<dbReference type="GO" id="GO:0000981">
    <property type="term" value="F:DNA-binding transcription factor activity, RNA polymerase II-specific"/>
    <property type="evidence" value="ECO:0007669"/>
    <property type="project" value="TreeGrafter"/>
</dbReference>
<dbReference type="InterPro" id="IPR036388">
    <property type="entry name" value="WH-like_DNA-bd_sf"/>
</dbReference>
<comment type="caution">
    <text evidence="6">The sequence shown here is derived from an EMBL/GenBank/DDBJ whole genome shotgun (WGS) entry which is preliminary data.</text>
</comment>
<dbReference type="PANTHER" id="PTHR11849">
    <property type="entry name" value="ETS"/>
    <property type="match status" value="1"/>
</dbReference>
<feature type="domain" description="ETS" evidence="5">
    <location>
        <begin position="402"/>
        <end position="482"/>
    </location>
</feature>
<dbReference type="GO" id="GO:0005634">
    <property type="term" value="C:nucleus"/>
    <property type="evidence" value="ECO:0007669"/>
    <property type="project" value="UniProtKB-SubCell"/>
</dbReference>
<name>A0A8E0S132_9TREM</name>
<feature type="compositionally biased region" description="Polar residues" evidence="4">
    <location>
        <begin position="550"/>
        <end position="580"/>
    </location>
</feature>
<dbReference type="OrthoDB" id="10067219at2759"/>
<gene>
    <name evidence="6" type="ORF">FBUS_07987</name>
</gene>
<dbReference type="PROSITE" id="PS00346">
    <property type="entry name" value="ETS_DOMAIN_2"/>
    <property type="match status" value="1"/>
</dbReference>
<sequence length="855" mass="96853">MLSETEFSHLVDCDNYFEFGDSQPFVTLTNSTNTSLPQWVNEQSSASLFSASPIQSIQSTSYSTDSSPLTEITIFADHMISDKREFCEKHQEKFEFYAEDMGLQQPNKVHGASAEFQLVPEQTNCYCGSGSLHVYQHHQHRHHRHHQQGHDHQSHDQEDRDHPYPYYPCYSYCSLPDPVPVSYPLTANPSYEKTLPTSQTLPSVQTLTDPWARDMYSHVQYATIPDHQKSNPFIHDLVESSASMNYLQYNVRSPNGDLSFHETSTTYGSCGNRENISYSSLERSLAEPHQIADCSPNEDNSVPDQLLQFKHYNVVARSNDDSFQNASDCPDEISRKIHSPEIRPNYMDSSGTTSDSDLVVSEGMEKQKISKLGDGHTETEPSEAVVAAASAALANFHHRGSLQLWQFLVALLDDVKSQHLICWTGRTLEFKLNEPEEVARLWGIQKNRPAMNYDKLSRSLRYYYEKGIMQKVSGERYVYRFVYEPELLFALAFPGEDQGQLNLSDSSIGTEHLSAPSPTIENSDCVKELGCHPPEDDKRKSSVPPEKKTPNQLNKLTTKSSISNQDETLTAERSNPNSLSNITIHYYNPPSSALYTTMSAIYENCESDGLQSSEAMNADNLKSLNNLGHLEVPTLTVQSQLPMVSPQESPVFHSESRWYDCLVDAQTNSNLTESLRDPQQSYPMTITSWTRKPITELATSETERHHRRQQQHQQDAHEAVTWLDSWTTDNTRAMLHTPPASGLIPASDSYQNASSDQLTVTLLSQEYQHIGFSEPNVVNRSPPSTFTESLVTYSQESLMDSVPTAWSRTTTMDQNDKEPMSWDMDISFNKKEGYDTQSFRYSYGQVTRTTLHSKQ</sequence>
<dbReference type="SUPFAM" id="SSF46785">
    <property type="entry name" value="Winged helix' DNA-binding domain"/>
    <property type="match status" value="1"/>
</dbReference>
<keyword evidence="3" id="KW-0539">Nucleus</keyword>
<evidence type="ECO:0000256" key="3">
    <source>
        <dbReference type="RuleBase" id="RU004019"/>
    </source>
</evidence>
<dbReference type="InterPro" id="IPR036390">
    <property type="entry name" value="WH_DNA-bd_sf"/>
</dbReference>
<keyword evidence="2 3" id="KW-0238">DNA-binding</keyword>
<dbReference type="PRINTS" id="PR00454">
    <property type="entry name" value="ETSDOMAIN"/>
</dbReference>
<feature type="compositionally biased region" description="Basic and acidic residues" evidence="4">
    <location>
        <begin position="524"/>
        <end position="549"/>
    </location>
</feature>
<keyword evidence="7" id="KW-1185">Reference proteome</keyword>
<feature type="compositionally biased region" description="Basic and acidic residues" evidence="4">
    <location>
        <begin position="148"/>
        <end position="160"/>
    </location>
</feature>
<dbReference type="PANTHER" id="PTHR11849:SF181">
    <property type="entry name" value="ETS TRANSLOCATION VARIANT 4"/>
    <property type="match status" value="1"/>
</dbReference>
<accession>A0A8E0S132</accession>
<organism evidence="6 7">
    <name type="scientific">Fasciolopsis buskii</name>
    <dbReference type="NCBI Taxonomy" id="27845"/>
    <lineage>
        <taxon>Eukaryota</taxon>
        <taxon>Metazoa</taxon>
        <taxon>Spiralia</taxon>
        <taxon>Lophotrochozoa</taxon>
        <taxon>Platyhelminthes</taxon>
        <taxon>Trematoda</taxon>
        <taxon>Digenea</taxon>
        <taxon>Plagiorchiida</taxon>
        <taxon>Echinostomata</taxon>
        <taxon>Echinostomatoidea</taxon>
        <taxon>Fasciolidae</taxon>
        <taxon>Fasciolopsis</taxon>
    </lineage>
</organism>
<evidence type="ECO:0000259" key="5">
    <source>
        <dbReference type="PROSITE" id="PS50061"/>
    </source>
</evidence>
<feature type="compositionally biased region" description="Basic residues" evidence="4">
    <location>
        <begin position="138"/>
        <end position="147"/>
    </location>
</feature>
<dbReference type="SMART" id="SM00413">
    <property type="entry name" value="ETS"/>
    <property type="match status" value="1"/>
</dbReference>
<feature type="region of interest" description="Disordered" evidence="4">
    <location>
        <begin position="502"/>
        <end position="580"/>
    </location>
</feature>
<feature type="region of interest" description="Disordered" evidence="4">
    <location>
        <begin position="138"/>
        <end position="160"/>
    </location>
</feature>
<proteinExistence type="inferred from homology"/>
<dbReference type="FunFam" id="1.10.10.10:FF:000055">
    <property type="entry name" value="ETS translocation variant 4 isoform 1"/>
    <property type="match status" value="1"/>
</dbReference>